<evidence type="ECO:0000313" key="2">
    <source>
        <dbReference type="Proteomes" id="UP001153069"/>
    </source>
</evidence>
<protein>
    <submittedName>
        <fullName evidence="1">Uncharacterized protein</fullName>
    </submittedName>
</protein>
<dbReference type="PROSITE" id="PS50818">
    <property type="entry name" value="INTEIN_C_TER"/>
    <property type="match status" value="1"/>
</dbReference>
<reference evidence="1" key="1">
    <citation type="submission" date="2020-06" db="EMBL/GenBank/DDBJ databases">
        <authorList>
            <consortium name="Plant Systems Biology data submission"/>
        </authorList>
    </citation>
    <scope>NUCLEOTIDE SEQUENCE</scope>
    <source>
        <strain evidence="1">D6</strain>
    </source>
</reference>
<accession>A0A9N8HKE7</accession>
<dbReference type="AlphaFoldDB" id="A0A9N8HKE7"/>
<organism evidence="1 2">
    <name type="scientific">Seminavis robusta</name>
    <dbReference type="NCBI Taxonomy" id="568900"/>
    <lineage>
        <taxon>Eukaryota</taxon>
        <taxon>Sar</taxon>
        <taxon>Stramenopiles</taxon>
        <taxon>Ochrophyta</taxon>
        <taxon>Bacillariophyta</taxon>
        <taxon>Bacillariophyceae</taxon>
        <taxon>Bacillariophycidae</taxon>
        <taxon>Naviculales</taxon>
        <taxon>Naviculaceae</taxon>
        <taxon>Seminavis</taxon>
    </lineage>
</organism>
<keyword evidence="2" id="KW-1185">Reference proteome</keyword>
<name>A0A9N8HKE7_9STRA</name>
<dbReference type="EMBL" id="CAICTM010000724">
    <property type="protein sequence ID" value="CAB9515590.1"/>
    <property type="molecule type" value="Genomic_DNA"/>
</dbReference>
<sequence>MKVASKKCETKVSQFLHRRGEWGRGRDLPRHRKEEIAAACARHGMTMHQALSLRRTMLRSFKGGMGRVTHSSSMGGAKGQQQAATLFEKAVEAYLRTTTVGYQDVFLTEAELLAEMKAGRRRRGPTPDILFTRPVSINGHLVKWVSLGRKSRSTAHTVVSQQYLQLHSLRPFSSHMELIYDVQIDAKLFYASAMYAHNSKLPNGKLQAMAQRFNEHFGGKGAFVFGQGFCVDLKKSVTGALLLDATPLDLTDLNAFQDAS</sequence>
<gene>
    <name evidence="1" type="ORF">SEMRO_725_G193370.2</name>
</gene>
<dbReference type="Proteomes" id="UP001153069">
    <property type="component" value="Unassembled WGS sequence"/>
</dbReference>
<evidence type="ECO:0000313" key="1">
    <source>
        <dbReference type="EMBL" id="CAB9515590.1"/>
    </source>
</evidence>
<proteinExistence type="predicted"/>
<comment type="caution">
    <text evidence="1">The sequence shown here is derived from an EMBL/GenBank/DDBJ whole genome shotgun (WGS) entry which is preliminary data.</text>
</comment>
<dbReference type="InterPro" id="IPR030934">
    <property type="entry name" value="Intein_C"/>
</dbReference>